<name>A0ABP1FMR6_9CHLO</name>
<dbReference type="Gene3D" id="3.30.428.40">
    <property type="entry name" value="Protein of unknown function DUF3067"/>
    <property type="match status" value="1"/>
</dbReference>
<reference evidence="2 3" key="1">
    <citation type="submission" date="2024-06" db="EMBL/GenBank/DDBJ databases">
        <authorList>
            <person name="Kraege A."/>
            <person name="Thomma B."/>
        </authorList>
    </citation>
    <scope>NUCLEOTIDE SEQUENCE [LARGE SCALE GENOMIC DNA]</scope>
</reference>
<dbReference type="PANTHER" id="PTHR35126:SF1">
    <property type="entry name" value="DUF3067 DOMAIN-CONTAINING PROTEIN"/>
    <property type="match status" value="1"/>
</dbReference>
<dbReference type="InterPro" id="IPR021420">
    <property type="entry name" value="DUF3067"/>
</dbReference>
<evidence type="ECO:0000313" key="2">
    <source>
        <dbReference type="EMBL" id="CAL5219337.1"/>
    </source>
</evidence>
<sequence>MQAGHATGGDGDEEGDDTEASRQQLSRMFDGPSISGQELRELVIEKWGRSYDIRLHKRGRRMYLQIMWKFLEQRSFHLSESEYTQQLDAVAEYLTLWRVAPNVRAGIRSATPRGPGYTGGGGARAVSIALNVDIDGGRSSEWDSF</sequence>
<dbReference type="PANTHER" id="PTHR35126">
    <property type="entry name" value="SLR0598 PROTEIN"/>
    <property type="match status" value="1"/>
</dbReference>
<accession>A0ABP1FMR6</accession>
<evidence type="ECO:0000256" key="1">
    <source>
        <dbReference type="SAM" id="MobiDB-lite"/>
    </source>
</evidence>
<gene>
    <name evidence="2" type="primary">g1150</name>
    <name evidence="2" type="ORF">VP750_LOCUS996</name>
</gene>
<feature type="region of interest" description="Disordered" evidence="1">
    <location>
        <begin position="1"/>
        <end position="22"/>
    </location>
</feature>
<dbReference type="Proteomes" id="UP001497392">
    <property type="component" value="Unassembled WGS sequence"/>
</dbReference>
<evidence type="ECO:0000313" key="3">
    <source>
        <dbReference type="Proteomes" id="UP001497392"/>
    </source>
</evidence>
<proteinExistence type="predicted"/>
<dbReference type="Pfam" id="PF11267">
    <property type="entry name" value="DUF3067"/>
    <property type="match status" value="1"/>
</dbReference>
<comment type="caution">
    <text evidence="2">The sequence shown here is derived from an EMBL/GenBank/DDBJ whole genome shotgun (WGS) entry which is preliminary data.</text>
</comment>
<dbReference type="EMBL" id="CAXHTA020000002">
    <property type="protein sequence ID" value="CAL5219337.1"/>
    <property type="molecule type" value="Genomic_DNA"/>
</dbReference>
<organism evidence="2 3">
    <name type="scientific">Coccomyxa viridis</name>
    <dbReference type="NCBI Taxonomy" id="1274662"/>
    <lineage>
        <taxon>Eukaryota</taxon>
        <taxon>Viridiplantae</taxon>
        <taxon>Chlorophyta</taxon>
        <taxon>core chlorophytes</taxon>
        <taxon>Trebouxiophyceae</taxon>
        <taxon>Trebouxiophyceae incertae sedis</taxon>
        <taxon>Coccomyxaceae</taxon>
        <taxon>Coccomyxa</taxon>
    </lineage>
</organism>
<keyword evidence="3" id="KW-1185">Reference proteome</keyword>
<protein>
    <submittedName>
        <fullName evidence="2">G1150 protein</fullName>
    </submittedName>
</protein>